<evidence type="ECO:0000256" key="6">
    <source>
        <dbReference type="ARBA" id="ARBA00023040"/>
    </source>
</evidence>
<dbReference type="GO" id="GO:0004984">
    <property type="term" value="F:olfactory receptor activity"/>
    <property type="evidence" value="ECO:0007669"/>
    <property type="project" value="InterPro"/>
</dbReference>
<evidence type="ECO:0000256" key="8">
    <source>
        <dbReference type="ARBA" id="ARBA00023170"/>
    </source>
</evidence>
<dbReference type="Proteomes" id="UP001166674">
    <property type="component" value="Unassembled WGS sequence"/>
</dbReference>
<dbReference type="EMBL" id="JAATJV010312600">
    <property type="protein sequence ID" value="MBZ3877956.1"/>
    <property type="molecule type" value="Genomic_DNA"/>
</dbReference>
<keyword evidence="7 10" id="KW-0472">Membrane</keyword>
<evidence type="ECO:0000259" key="11">
    <source>
        <dbReference type="PROSITE" id="PS50262"/>
    </source>
</evidence>
<name>A0AA41MTM9_SCICA</name>
<feature type="domain" description="G-protein coupled receptors family 1 profile" evidence="11">
    <location>
        <begin position="41"/>
        <end position="110"/>
    </location>
</feature>
<dbReference type="Gene3D" id="1.20.1070.10">
    <property type="entry name" value="Rhodopsin 7-helix transmembrane proteins"/>
    <property type="match status" value="1"/>
</dbReference>
<dbReference type="InterPro" id="IPR017452">
    <property type="entry name" value="GPCR_Rhodpsn_7TM"/>
</dbReference>
<keyword evidence="4" id="KW-0552">Olfaction</keyword>
<keyword evidence="3 10" id="KW-0812">Transmembrane</keyword>
<evidence type="ECO:0000256" key="1">
    <source>
        <dbReference type="ARBA" id="ARBA00004141"/>
    </source>
</evidence>
<dbReference type="SUPFAM" id="SSF81321">
    <property type="entry name" value="Family A G protein-coupled receptor-like"/>
    <property type="match status" value="1"/>
</dbReference>
<sequence length="110" mass="12547">MEESNLTVVHEFILMSITLRPELQAPLFGLFLIIYLVTVLGNLAMIILTKVDHNLQTPMNFFLRYLTVTDLGYSTALGPKMLVNFVVDQKTISFHFCATQLTFFLLFIVS</sequence>
<dbReference type="GO" id="GO:0004930">
    <property type="term" value="F:G protein-coupled receptor activity"/>
    <property type="evidence" value="ECO:0007669"/>
    <property type="project" value="UniProtKB-KW"/>
</dbReference>
<feature type="transmembrane region" description="Helical" evidence="10">
    <location>
        <begin position="91"/>
        <end position="109"/>
    </location>
</feature>
<evidence type="ECO:0000313" key="13">
    <source>
        <dbReference type="Proteomes" id="UP001166674"/>
    </source>
</evidence>
<evidence type="ECO:0000256" key="2">
    <source>
        <dbReference type="ARBA" id="ARBA00022606"/>
    </source>
</evidence>
<comment type="subcellular location">
    <subcellularLocation>
        <location evidence="1">Membrane</location>
        <topology evidence="1">Multi-pass membrane protein</topology>
    </subcellularLocation>
</comment>
<dbReference type="Pfam" id="PF13853">
    <property type="entry name" value="7tm_4"/>
    <property type="match status" value="1"/>
</dbReference>
<keyword evidence="8 12" id="KW-0675">Receptor</keyword>
<evidence type="ECO:0000256" key="4">
    <source>
        <dbReference type="ARBA" id="ARBA00022725"/>
    </source>
</evidence>
<keyword evidence="5 10" id="KW-1133">Transmembrane helix</keyword>
<evidence type="ECO:0000256" key="10">
    <source>
        <dbReference type="SAM" id="Phobius"/>
    </source>
</evidence>
<proteinExistence type="predicted"/>
<evidence type="ECO:0000256" key="5">
    <source>
        <dbReference type="ARBA" id="ARBA00022989"/>
    </source>
</evidence>
<dbReference type="PANTHER" id="PTHR48018">
    <property type="entry name" value="OLFACTORY RECEPTOR"/>
    <property type="match status" value="1"/>
</dbReference>
<feature type="transmembrane region" description="Helical" evidence="10">
    <location>
        <begin position="27"/>
        <end position="49"/>
    </location>
</feature>
<keyword evidence="6" id="KW-0297">G-protein coupled receptor</keyword>
<comment type="caution">
    <text evidence="12">The sequence shown here is derived from an EMBL/GenBank/DDBJ whole genome shotgun (WGS) entry which is preliminary data.</text>
</comment>
<protein>
    <submittedName>
        <fullName evidence="12">Olfactory receptor 8K3</fullName>
    </submittedName>
</protein>
<dbReference type="AlphaFoldDB" id="A0AA41MTM9"/>
<keyword evidence="9" id="KW-0807">Transducer</keyword>
<keyword evidence="13" id="KW-1185">Reference proteome</keyword>
<evidence type="ECO:0000256" key="7">
    <source>
        <dbReference type="ARBA" id="ARBA00023136"/>
    </source>
</evidence>
<dbReference type="PROSITE" id="PS50262">
    <property type="entry name" value="G_PROTEIN_RECEP_F1_2"/>
    <property type="match status" value="1"/>
</dbReference>
<feature type="transmembrane region" description="Helical" evidence="10">
    <location>
        <begin position="61"/>
        <end position="79"/>
    </location>
</feature>
<reference evidence="12" key="1">
    <citation type="submission" date="2020-03" db="EMBL/GenBank/DDBJ databases">
        <title>Studies in the Genomics of Life Span.</title>
        <authorList>
            <person name="Glass D."/>
        </authorList>
    </citation>
    <scope>NUCLEOTIDE SEQUENCE</scope>
    <source>
        <strain evidence="12">SUZIE</strain>
        <tissue evidence="12">Muscle</tissue>
    </source>
</reference>
<evidence type="ECO:0000256" key="3">
    <source>
        <dbReference type="ARBA" id="ARBA00022692"/>
    </source>
</evidence>
<gene>
    <name evidence="12" type="ORF">SUZIE_145530</name>
</gene>
<accession>A0AA41MTM9</accession>
<organism evidence="12 13">
    <name type="scientific">Sciurus carolinensis</name>
    <name type="common">Eastern gray squirrel</name>
    <dbReference type="NCBI Taxonomy" id="30640"/>
    <lineage>
        <taxon>Eukaryota</taxon>
        <taxon>Metazoa</taxon>
        <taxon>Chordata</taxon>
        <taxon>Craniata</taxon>
        <taxon>Vertebrata</taxon>
        <taxon>Euteleostomi</taxon>
        <taxon>Mammalia</taxon>
        <taxon>Eutheria</taxon>
        <taxon>Euarchontoglires</taxon>
        <taxon>Glires</taxon>
        <taxon>Rodentia</taxon>
        <taxon>Sciuromorpha</taxon>
        <taxon>Sciuridae</taxon>
        <taxon>Sciurinae</taxon>
        <taxon>Sciurini</taxon>
        <taxon>Sciurus</taxon>
    </lineage>
</organism>
<dbReference type="InterPro" id="IPR000725">
    <property type="entry name" value="Olfact_rcpt"/>
</dbReference>
<keyword evidence="2" id="KW-0716">Sensory transduction</keyword>
<evidence type="ECO:0000313" key="12">
    <source>
        <dbReference type="EMBL" id="MBZ3877956.1"/>
    </source>
</evidence>
<evidence type="ECO:0000256" key="9">
    <source>
        <dbReference type="ARBA" id="ARBA00023224"/>
    </source>
</evidence>
<dbReference type="GO" id="GO:0016020">
    <property type="term" value="C:membrane"/>
    <property type="evidence" value="ECO:0007669"/>
    <property type="project" value="UniProtKB-SubCell"/>
</dbReference>